<reference evidence="1 2" key="1">
    <citation type="submission" date="2022-04" db="EMBL/GenBank/DDBJ databases">
        <title>Human microbiome associated bacterial genomes.</title>
        <authorList>
            <person name="Sandstrom S."/>
            <person name="Salamzade R."/>
            <person name="Kalan L.R."/>
        </authorList>
    </citation>
    <scope>NUCLEOTIDE SEQUENCE [LARGE SCALE GENOMIC DNA]</scope>
    <source>
        <strain evidence="2">p3-SID1799</strain>
    </source>
</reference>
<protein>
    <submittedName>
        <fullName evidence="1">Rhamnan synthesis F family protein</fullName>
    </submittedName>
</protein>
<comment type="caution">
    <text evidence="1">The sequence shown here is derived from an EMBL/GenBank/DDBJ whole genome shotgun (WGS) entry which is preliminary data.</text>
</comment>
<dbReference type="InterPro" id="IPR007739">
    <property type="entry name" value="RgpF"/>
</dbReference>
<keyword evidence="2" id="KW-1185">Reference proteome</keyword>
<name>A0ABT2HYG9_9MICO</name>
<dbReference type="Proteomes" id="UP001525379">
    <property type="component" value="Unassembled WGS sequence"/>
</dbReference>
<accession>A0ABT2HYG9</accession>
<dbReference type="RefSeq" id="WP_260104554.1">
    <property type="nucleotide sequence ID" value="NZ_JALXSQ010000039.1"/>
</dbReference>
<organism evidence="1 2">
    <name type="scientific">Pseudoclavibacter albus</name>
    <dbReference type="NCBI Taxonomy" id="272241"/>
    <lineage>
        <taxon>Bacteria</taxon>
        <taxon>Bacillati</taxon>
        <taxon>Actinomycetota</taxon>
        <taxon>Actinomycetes</taxon>
        <taxon>Micrococcales</taxon>
        <taxon>Microbacteriaceae</taxon>
        <taxon>Pseudoclavibacter</taxon>
    </lineage>
</organism>
<gene>
    <name evidence="1" type="ORF">M3D15_08525</name>
</gene>
<dbReference type="EMBL" id="JALXSQ010000039">
    <property type="protein sequence ID" value="MCT2043369.1"/>
    <property type="molecule type" value="Genomic_DNA"/>
</dbReference>
<sequence length="281" mass="31557">MVSLPRLFSREPRITSTLHRHLATDLRWETARMPFGVEKAALVAQFSATPKLSKSVTELVRELNRNGYFVVLSSACPDPAPLEWHGDAPSDVAVLRKPNIGYDFGSWAVALAEEPKLLGVDKLLIVNDSMLGPFWSLESVIKGFESSMGEAWGLTRTHQFEPHVQSFFMGFHRPVVASPVFHDFWSQVRVEADKGAVIRRYEIGLARALHVEGFVTTAHIDGAVAAGFGENPSLLGWRKLLELDVPLIKRELIVHPQFFVHGDRIPGILEREFQIDITEWL</sequence>
<dbReference type="Pfam" id="PF05045">
    <property type="entry name" value="RgpF"/>
    <property type="match status" value="1"/>
</dbReference>
<proteinExistence type="predicted"/>
<evidence type="ECO:0000313" key="1">
    <source>
        <dbReference type="EMBL" id="MCT2043369.1"/>
    </source>
</evidence>
<evidence type="ECO:0000313" key="2">
    <source>
        <dbReference type="Proteomes" id="UP001525379"/>
    </source>
</evidence>